<keyword evidence="2" id="KW-1185">Reference proteome</keyword>
<accession>A0A934T321</accession>
<name>A0A934T321_9BURK</name>
<organism evidence="1 2">
    <name type="scientific">Noviherbaspirillum pedocola</name>
    <dbReference type="NCBI Taxonomy" id="2801341"/>
    <lineage>
        <taxon>Bacteria</taxon>
        <taxon>Pseudomonadati</taxon>
        <taxon>Pseudomonadota</taxon>
        <taxon>Betaproteobacteria</taxon>
        <taxon>Burkholderiales</taxon>
        <taxon>Oxalobacteraceae</taxon>
        <taxon>Noviherbaspirillum</taxon>
    </lineage>
</organism>
<gene>
    <name evidence="1" type="ORF">JJB74_29805</name>
</gene>
<reference evidence="1" key="1">
    <citation type="submission" date="2021-01" db="EMBL/GenBank/DDBJ databases">
        <title>Genome sequence of strain Noviherbaspirillum sp. DKR-6.</title>
        <authorList>
            <person name="Chaudhary D.K."/>
        </authorList>
    </citation>
    <scope>NUCLEOTIDE SEQUENCE</scope>
    <source>
        <strain evidence="1">DKR-6</strain>
    </source>
</reference>
<proteinExistence type="predicted"/>
<dbReference type="Proteomes" id="UP000622890">
    <property type="component" value="Unassembled WGS sequence"/>
</dbReference>
<sequence length="142" mass="15653">MSVFDMAVEEERFSLRCDKRGKTVPTFIIGTVCSLRRDAHGRAAPSALPLHHLQMSLPHFRCHVSHGAIHHCTALLRRSGIAHSLVQLAHGLHVHHASLAHHVLPATHHALAAAHHASLTHHALATTHHPASHIRRRLCRCA</sequence>
<dbReference type="RefSeq" id="WP_200598196.1">
    <property type="nucleotide sequence ID" value="NZ_JAEPBG010000027.1"/>
</dbReference>
<protein>
    <submittedName>
        <fullName evidence="1">Uncharacterized protein</fullName>
    </submittedName>
</protein>
<dbReference type="AlphaFoldDB" id="A0A934T321"/>
<dbReference type="EMBL" id="JAEPBG010000027">
    <property type="protein sequence ID" value="MBK4738827.1"/>
    <property type="molecule type" value="Genomic_DNA"/>
</dbReference>
<evidence type="ECO:0000313" key="2">
    <source>
        <dbReference type="Proteomes" id="UP000622890"/>
    </source>
</evidence>
<evidence type="ECO:0000313" key="1">
    <source>
        <dbReference type="EMBL" id="MBK4738827.1"/>
    </source>
</evidence>
<comment type="caution">
    <text evidence="1">The sequence shown here is derived from an EMBL/GenBank/DDBJ whole genome shotgun (WGS) entry which is preliminary data.</text>
</comment>